<dbReference type="RefSeq" id="WP_007468789.1">
    <property type="nucleotide sequence ID" value="NZ_KI391954.1"/>
</dbReference>
<reference evidence="1 2" key="1">
    <citation type="journal article" date="2011" name="Stand. Genomic Sci.">
        <title>High quality draft genome sequence of Segniliparus rugosus CDC 945(T)= (ATCC BAA-974(T)).</title>
        <authorList>
            <person name="Earl A.M."/>
            <person name="Desjardins C.A."/>
            <person name="Fitzgerald M.G."/>
            <person name="Arachchi H.M."/>
            <person name="Zeng Q."/>
            <person name="Mehta T."/>
            <person name="Griggs A."/>
            <person name="Birren B.W."/>
            <person name="Toney N.C."/>
            <person name="Carr J."/>
            <person name="Posey J."/>
            <person name="Butler W.R."/>
        </authorList>
    </citation>
    <scope>NUCLEOTIDE SEQUENCE [LARGE SCALE GENOMIC DNA]</scope>
    <source>
        <strain evidence="2">ATCC BAA-974 / DSM 45345 / CCUG 50838 / CIP 108380 / JCM 13579 / CDC 945</strain>
    </source>
</reference>
<protein>
    <submittedName>
        <fullName evidence="1">Uncharacterized protein</fullName>
    </submittedName>
</protein>
<dbReference type="Proteomes" id="UP000004816">
    <property type="component" value="Unassembled WGS sequence"/>
</dbReference>
<dbReference type="HOGENOM" id="CLU_1089462_0_0_11"/>
<evidence type="ECO:0000313" key="2">
    <source>
        <dbReference type="Proteomes" id="UP000004816"/>
    </source>
</evidence>
<dbReference type="AlphaFoldDB" id="E5XNY9"/>
<gene>
    <name evidence="1" type="ORF">HMPREF9336_01210</name>
</gene>
<accession>E5XNY9</accession>
<dbReference type="EMBL" id="ACZI02000003">
    <property type="protein sequence ID" value="EFV13928.1"/>
    <property type="molecule type" value="Genomic_DNA"/>
</dbReference>
<sequence>MAVEGGPEAPDELAEELEGFWSRWCDPESPDYAIAVLADTEVTILRDWMHELCPPDLRFQITRANGCVAGTLWEVKHIVVWANGWCPERWGLGGDETAETAVAAAKARVRAVSEMNRKMFPEVPGVPPAIRRDPEGPGEVTDLVAAICAVVGGAWSRAVAVFDAMLGFVAVLDRAAAGSPGRAALRDALATRIRAALDDSRRYAREFAAIGDPQTGSEERQRRYDELWAFHKDRSYVSFWERPRQVDSPSRSPLE</sequence>
<name>E5XNY9_SEGRC</name>
<dbReference type="STRING" id="679197.HMPREF9336_01210"/>
<keyword evidence="2" id="KW-1185">Reference proteome</keyword>
<proteinExistence type="predicted"/>
<comment type="caution">
    <text evidence="1">The sequence shown here is derived from an EMBL/GenBank/DDBJ whole genome shotgun (WGS) entry which is preliminary data.</text>
</comment>
<evidence type="ECO:0000313" key="1">
    <source>
        <dbReference type="EMBL" id="EFV13928.1"/>
    </source>
</evidence>
<organism evidence="1 2">
    <name type="scientific">Segniliparus rugosus (strain ATCC BAA-974 / DSM 45345 / CCUG 50838 / CIP 108380 / JCM 13579 / CDC 945)</name>
    <dbReference type="NCBI Taxonomy" id="679197"/>
    <lineage>
        <taxon>Bacteria</taxon>
        <taxon>Bacillati</taxon>
        <taxon>Actinomycetota</taxon>
        <taxon>Actinomycetes</taxon>
        <taxon>Mycobacteriales</taxon>
        <taxon>Segniliparaceae</taxon>
        <taxon>Segniliparus</taxon>
    </lineage>
</organism>